<keyword evidence="4" id="KW-0805">Transcription regulation</keyword>
<proteinExistence type="predicted"/>
<dbReference type="PROSITE" id="PS51755">
    <property type="entry name" value="OMPR_PHOB"/>
    <property type="match status" value="1"/>
</dbReference>
<evidence type="ECO:0000256" key="9">
    <source>
        <dbReference type="PROSITE-ProRule" id="PRU01091"/>
    </source>
</evidence>
<feature type="domain" description="Response regulatory" evidence="10">
    <location>
        <begin position="4"/>
        <end position="117"/>
    </location>
</feature>
<dbReference type="InterPro" id="IPR001789">
    <property type="entry name" value="Sig_transdc_resp-reg_receiver"/>
</dbReference>
<dbReference type="InterPro" id="IPR011006">
    <property type="entry name" value="CheY-like_superfamily"/>
</dbReference>
<dbReference type="Pfam" id="PF00072">
    <property type="entry name" value="Response_reg"/>
    <property type="match status" value="1"/>
</dbReference>
<comment type="caution">
    <text evidence="12">The sequence shown here is derived from an EMBL/GenBank/DDBJ whole genome shotgun (WGS) entry which is preliminary data.</text>
</comment>
<evidence type="ECO:0000259" key="10">
    <source>
        <dbReference type="PROSITE" id="PS50110"/>
    </source>
</evidence>
<sequence>MARKVLVVDDEKLIVKGIRFSLEQEGMEVDCAYDGQEAFDLASQNQYDIILLDVMLPKMTGFEVCQQIREFSDVPIIMLTAKGDDMDKILGLDYGADDYITKPFNILEVKARIKAIIRRSEVKKPKAPETNELSFEELRINIDSRRGYINNTEVNLTAKEFDLLELLMMHPNKVYSREELLNTVWGYDYPGDVRTVDVHIRRLREKIETTPSDPKFIHTKWGVGYYFQK</sequence>
<dbReference type="InterPro" id="IPR001867">
    <property type="entry name" value="OmpR/PhoB-type_DNA-bd"/>
</dbReference>
<reference evidence="12 13" key="1">
    <citation type="submission" date="2020-08" db="EMBL/GenBank/DDBJ databases">
        <title>Genome public.</title>
        <authorList>
            <person name="Liu C."/>
            <person name="Sun Q."/>
        </authorList>
    </citation>
    <scope>NUCLEOTIDE SEQUENCE [LARGE SCALE GENOMIC DNA]</scope>
    <source>
        <strain evidence="12 13">BX3</strain>
    </source>
</reference>
<dbReference type="PROSITE" id="PS50110">
    <property type="entry name" value="RESPONSE_REGULATORY"/>
    <property type="match status" value="1"/>
</dbReference>
<dbReference type="Pfam" id="PF00486">
    <property type="entry name" value="Trans_reg_C"/>
    <property type="match status" value="1"/>
</dbReference>
<dbReference type="Gene3D" id="1.10.10.10">
    <property type="entry name" value="Winged helix-like DNA-binding domain superfamily/Winged helix DNA-binding domain"/>
    <property type="match status" value="1"/>
</dbReference>
<dbReference type="SUPFAM" id="SSF52172">
    <property type="entry name" value="CheY-like"/>
    <property type="match status" value="1"/>
</dbReference>
<evidence type="ECO:0000256" key="1">
    <source>
        <dbReference type="ARBA" id="ARBA00018672"/>
    </source>
</evidence>
<dbReference type="CDD" id="cd17574">
    <property type="entry name" value="REC_OmpR"/>
    <property type="match status" value="1"/>
</dbReference>
<dbReference type="EMBL" id="JACRSW010000014">
    <property type="protein sequence ID" value="MBC8556844.1"/>
    <property type="molecule type" value="Genomic_DNA"/>
</dbReference>
<evidence type="ECO:0000256" key="8">
    <source>
        <dbReference type="PROSITE-ProRule" id="PRU00169"/>
    </source>
</evidence>
<evidence type="ECO:0000313" key="12">
    <source>
        <dbReference type="EMBL" id="MBC8556844.1"/>
    </source>
</evidence>
<evidence type="ECO:0000259" key="11">
    <source>
        <dbReference type="PROSITE" id="PS51755"/>
    </source>
</evidence>
<dbReference type="Gene3D" id="3.40.50.2300">
    <property type="match status" value="1"/>
</dbReference>
<dbReference type="SMART" id="SM00862">
    <property type="entry name" value="Trans_reg_C"/>
    <property type="match status" value="1"/>
</dbReference>
<dbReference type="SMART" id="SM00448">
    <property type="entry name" value="REC"/>
    <property type="match status" value="1"/>
</dbReference>
<dbReference type="Proteomes" id="UP000637513">
    <property type="component" value="Unassembled WGS sequence"/>
</dbReference>
<evidence type="ECO:0000256" key="2">
    <source>
        <dbReference type="ARBA" id="ARBA00022553"/>
    </source>
</evidence>
<evidence type="ECO:0000256" key="3">
    <source>
        <dbReference type="ARBA" id="ARBA00023012"/>
    </source>
</evidence>
<feature type="domain" description="OmpR/PhoB-type" evidence="11">
    <location>
        <begin position="130"/>
        <end position="229"/>
    </location>
</feature>
<gene>
    <name evidence="12" type="ORF">H8700_03880</name>
</gene>
<feature type="DNA-binding region" description="OmpR/PhoB-type" evidence="9">
    <location>
        <begin position="130"/>
        <end position="229"/>
    </location>
</feature>
<keyword evidence="5 9" id="KW-0238">DNA-binding</keyword>
<evidence type="ECO:0000256" key="4">
    <source>
        <dbReference type="ARBA" id="ARBA00023015"/>
    </source>
</evidence>
<dbReference type="InterPro" id="IPR036388">
    <property type="entry name" value="WH-like_DNA-bd_sf"/>
</dbReference>
<dbReference type="InterPro" id="IPR039420">
    <property type="entry name" value="WalR-like"/>
</dbReference>
<dbReference type="RefSeq" id="WP_249303246.1">
    <property type="nucleotide sequence ID" value="NZ_JACRSW010000014.1"/>
</dbReference>
<dbReference type="Gene3D" id="6.10.250.690">
    <property type="match status" value="1"/>
</dbReference>
<accession>A0ABR7MSR1</accession>
<keyword evidence="6" id="KW-0804">Transcription</keyword>
<feature type="modified residue" description="4-aspartylphosphate" evidence="8">
    <location>
        <position position="53"/>
    </location>
</feature>
<organism evidence="12 13">
    <name type="scientific">Jutongia hominis</name>
    <dbReference type="NCBI Taxonomy" id="2763664"/>
    <lineage>
        <taxon>Bacteria</taxon>
        <taxon>Bacillati</taxon>
        <taxon>Bacillota</taxon>
        <taxon>Clostridia</taxon>
        <taxon>Lachnospirales</taxon>
        <taxon>Lachnospiraceae</taxon>
        <taxon>Jutongia</taxon>
    </lineage>
</organism>
<dbReference type="PANTHER" id="PTHR48111:SF40">
    <property type="entry name" value="PHOSPHATE REGULON TRANSCRIPTIONAL REGULATORY PROTEIN PHOB"/>
    <property type="match status" value="1"/>
</dbReference>
<keyword evidence="13" id="KW-1185">Reference proteome</keyword>
<comment type="function">
    <text evidence="7">May play the central regulatory role in sporulation. It may be an element of the effector pathway responsible for the activation of sporulation genes in response to nutritional stress. Spo0A may act in concert with spo0H (a sigma factor) to control the expression of some genes that are critical to the sporulation process.</text>
</comment>
<protein>
    <recommendedName>
        <fullName evidence="1">Stage 0 sporulation protein A homolog</fullName>
    </recommendedName>
</protein>
<evidence type="ECO:0000256" key="5">
    <source>
        <dbReference type="ARBA" id="ARBA00023125"/>
    </source>
</evidence>
<keyword evidence="3" id="KW-0902">Two-component regulatory system</keyword>
<keyword evidence="2 8" id="KW-0597">Phosphoprotein</keyword>
<evidence type="ECO:0000256" key="7">
    <source>
        <dbReference type="ARBA" id="ARBA00024867"/>
    </source>
</evidence>
<name>A0ABR7MSR1_9FIRM</name>
<evidence type="ECO:0000313" key="13">
    <source>
        <dbReference type="Proteomes" id="UP000637513"/>
    </source>
</evidence>
<dbReference type="CDD" id="cd00383">
    <property type="entry name" value="trans_reg_C"/>
    <property type="match status" value="1"/>
</dbReference>
<dbReference type="PANTHER" id="PTHR48111">
    <property type="entry name" value="REGULATOR OF RPOS"/>
    <property type="match status" value="1"/>
</dbReference>
<evidence type="ECO:0000256" key="6">
    <source>
        <dbReference type="ARBA" id="ARBA00023163"/>
    </source>
</evidence>